<evidence type="ECO:0000313" key="3">
    <source>
        <dbReference type="Proteomes" id="UP001498398"/>
    </source>
</evidence>
<comment type="caution">
    <text evidence="2">The sequence shown here is derived from an EMBL/GenBank/DDBJ whole genome shotgun (WGS) entry which is preliminary data.</text>
</comment>
<keyword evidence="1" id="KW-1133">Transmembrane helix</keyword>
<feature type="transmembrane region" description="Helical" evidence="1">
    <location>
        <begin position="12"/>
        <end position="34"/>
    </location>
</feature>
<evidence type="ECO:0000313" key="2">
    <source>
        <dbReference type="EMBL" id="KAK7472360.1"/>
    </source>
</evidence>
<keyword evidence="1" id="KW-0472">Membrane</keyword>
<name>A0ABR1K6P6_9AGAR</name>
<organism evidence="2 3">
    <name type="scientific">Marasmiellus scandens</name>
    <dbReference type="NCBI Taxonomy" id="2682957"/>
    <lineage>
        <taxon>Eukaryota</taxon>
        <taxon>Fungi</taxon>
        <taxon>Dikarya</taxon>
        <taxon>Basidiomycota</taxon>
        <taxon>Agaricomycotina</taxon>
        <taxon>Agaricomycetes</taxon>
        <taxon>Agaricomycetidae</taxon>
        <taxon>Agaricales</taxon>
        <taxon>Marasmiineae</taxon>
        <taxon>Omphalotaceae</taxon>
        <taxon>Marasmiellus</taxon>
    </lineage>
</organism>
<dbReference type="Proteomes" id="UP001498398">
    <property type="component" value="Unassembled WGS sequence"/>
</dbReference>
<proteinExistence type="predicted"/>
<sequence length="408" mass="47379">MPSRKQVAGIVRLLAITCLAIPLLFLFFVSYSAFHSVRTLRLYASEHSATATNGKGSQNILLVSALFPLAKSKHSMEDYATWMSRFLGTVKTDLYFFTTPEMEPLIARLRGDLPITINTTFLTPYDIPPLTGLKQHYEEMHEMDRERSYHSPELYAVWNGKAYYLEEGMKNSGKTYEYVFWTDAGGFRDDHVYEYWPDYQRLEDLWNEGNRMTGVQKHDLFFIPTFKAPDPDKKDWREEMGPVDIDFSEGSFFGGQPEAVRWWRRTFYAYHDHYLNMGLFVGKDQTVFNSIILLYSSRMISVWLNDLEAPAHKGLIHGIDAGTLGKCGSEWYYYEFFLADAFTRQRMREIWADESDSTWSLWKSRQSCRVTRLLSMGELLTRQFGSKWTPPEATVPISLKDGPLVRNS</sequence>
<protein>
    <submittedName>
        <fullName evidence="2">Uncharacterized protein</fullName>
    </submittedName>
</protein>
<reference evidence="2 3" key="1">
    <citation type="submission" date="2024-01" db="EMBL/GenBank/DDBJ databases">
        <title>A draft genome for the cacao thread blight pathogen Marasmiellus scandens.</title>
        <authorList>
            <person name="Baruah I.K."/>
            <person name="Leung J."/>
            <person name="Bukari Y."/>
            <person name="Amoako-Attah I."/>
            <person name="Meinhardt L.W."/>
            <person name="Bailey B.A."/>
            <person name="Cohen S.P."/>
        </authorList>
    </citation>
    <scope>NUCLEOTIDE SEQUENCE [LARGE SCALE GENOMIC DNA]</scope>
    <source>
        <strain evidence="2 3">GH-19</strain>
    </source>
</reference>
<gene>
    <name evidence="2" type="ORF">VKT23_000477</name>
</gene>
<keyword evidence="3" id="KW-1185">Reference proteome</keyword>
<keyword evidence="1" id="KW-0812">Transmembrane</keyword>
<dbReference type="EMBL" id="JBANRG010000001">
    <property type="protein sequence ID" value="KAK7472360.1"/>
    <property type="molecule type" value="Genomic_DNA"/>
</dbReference>
<accession>A0ABR1K6P6</accession>
<evidence type="ECO:0000256" key="1">
    <source>
        <dbReference type="SAM" id="Phobius"/>
    </source>
</evidence>